<dbReference type="SMART" id="SM00867">
    <property type="entry name" value="YceI"/>
    <property type="match status" value="1"/>
</dbReference>
<comment type="caution">
    <text evidence="3">The sequence shown here is derived from an EMBL/GenBank/DDBJ whole genome shotgun (WGS) entry which is preliminary data.</text>
</comment>
<proteinExistence type="predicted"/>
<feature type="signal peptide" evidence="1">
    <location>
        <begin position="1"/>
        <end position="19"/>
    </location>
</feature>
<dbReference type="InterPro" id="IPR036761">
    <property type="entry name" value="TTHA0802/YceI-like_sf"/>
</dbReference>
<dbReference type="InterPro" id="IPR007372">
    <property type="entry name" value="Lipid/polyisoprenoid-bd_YceI"/>
</dbReference>
<dbReference type="EMBL" id="JAOVZO020000001">
    <property type="protein sequence ID" value="MDC8011332.1"/>
    <property type="molecule type" value="Genomic_DNA"/>
</dbReference>
<feature type="chain" id="PRO_5040739121" evidence="1">
    <location>
        <begin position="20"/>
        <end position="180"/>
    </location>
</feature>
<dbReference type="Pfam" id="PF04264">
    <property type="entry name" value="YceI"/>
    <property type="match status" value="1"/>
</dbReference>
<gene>
    <name evidence="3" type="ORF">OD750_002090</name>
</gene>
<dbReference type="SUPFAM" id="SSF101874">
    <property type="entry name" value="YceI-like"/>
    <property type="match status" value="1"/>
</dbReference>
<dbReference type="AlphaFoldDB" id="A0A9X3YG36"/>
<reference evidence="3" key="1">
    <citation type="submission" date="2023-02" db="EMBL/GenBank/DDBJ databases">
        <title>Tahibacter soli sp. nov. isolated from soil.</title>
        <authorList>
            <person name="Baek J.H."/>
            <person name="Lee J.K."/>
            <person name="Choi D.G."/>
            <person name="Jeon C.O."/>
        </authorList>
    </citation>
    <scope>NUCLEOTIDE SEQUENCE</scope>
    <source>
        <strain evidence="3">BL</strain>
    </source>
</reference>
<dbReference type="PANTHER" id="PTHR34406">
    <property type="entry name" value="PROTEIN YCEI"/>
    <property type="match status" value="1"/>
</dbReference>
<accession>A0A9X3YG36</accession>
<dbReference type="Gene3D" id="2.40.128.110">
    <property type="entry name" value="Lipid/polyisoprenoid-binding, YceI-like"/>
    <property type="match status" value="1"/>
</dbReference>
<evidence type="ECO:0000256" key="1">
    <source>
        <dbReference type="SAM" id="SignalP"/>
    </source>
</evidence>
<organism evidence="3 4">
    <name type="scientific">Tahibacter soli</name>
    <dbReference type="NCBI Taxonomy" id="2983605"/>
    <lineage>
        <taxon>Bacteria</taxon>
        <taxon>Pseudomonadati</taxon>
        <taxon>Pseudomonadota</taxon>
        <taxon>Gammaproteobacteria</taxon>
        <taxon>Lysobacterales</taxon>
        <taxon>Rhodanobacteraceae</taxon>
        <taxon>Tahibacter</taxon>
    </lineage>
</organism>
<protein>
    <submittedName>
        <fullName evidence="3">YceI family protein</fullName>
    </submittedName>
</protein>
<sequence length="180" mass="19271">MYRLIATLALALAAFGAQAKDWTVDPAKSTLGFSGMYQGEKFTGAFGKFEAAIKFDPADLAASKFDVTIDVTSAKTGNGDYDAQIKAPEFFDFAKFPKARFVTSAFREGDDGLVADGTLTIRDKSKPVQLKVTFKPAAAGATLDIETTLKRLDFDVGTGDWADTSVIGNDVPVTAHLELK</sequence>
<evidence type="ECO:0000259" key="2">
    <source>
        <dbReference type="SMART" id="SM00867"/>
    </source>
</evidence>
<dbReference type="PANTHER" id="PTHR34406:SF1">
    <property type="entry name" value="PROTEIN YCEI"/>
    <property type="match status" value="1"/>
</dbReference>
<keyword evidence="4" id="KW-1185">Reference proteome</keyword>
<evidence type="ECO:0000313" key="3">
    <source>
        <dbReference type="EMBL" id="MDC8011332.1"/>
    </source>
</evidence>
<name>A0A9X3YG36_9GAMM</name>
<evidence type="ECO:0000313" key="4">
    <source>
        <dbReference type="Proteomes" id="UP001139971"/>
    </source>
</evidence>
<keyword evidence="1" id="KW-0732">Signal</keyword>
<dbReference type="RefSeq" id="WP_263543648.1">
    <property type="nucleotide sequence ID" value="NZ_JAOVZO020000001.1"/>
</dbReference>
<feature type="domain" description="Lipid/polyisoprenoid-binding YceI-like" evidence="2">
    <location>
        <begin position="21"/>
        <end position="180"/>
    </location>
</feature>
<dbReference type="Proteomes" id="UP001139971">
    <property type="component" value="Unassembled WGS sequence"/>
</dbReference>